<name>A0A518K479_9BACT</name>
<proteinExistence type="predicted"/>
<dbReference type="KEGG" id="bmei:Spa11_07690"/>
<keyword evidence="3" id="KW-1185">Reference proteome</keyword>
<dbReference type="EMBL" id="CP036349">
    <property type="protein sequence ID" value="QDV72590.1"/>
    <property type="molecule type" value="Genomic_DNA"/>
</dbReference>
<dbReference type="AlphaFoldDB" id="A0A518K479"/>
<feature type="region of interest" description="Disordered" evidence="1">
    <location>
        <begin position="1"/>
        <end position="49"/>
    </location>
</feature>
<feature type="compositionally biased region" description="Basic and acidic residues" evidence="1">
    <location>
        <begin position="1"/>
        <end position="31"/>
    </location>
</feature>
<accession>A0A518K479</accession>
<sequence>MDRMKQIDGLQFHDNKTTNQEIKPRIADRHSLVSKSNGMLSGEFDSSRG</sequence>
<evidence type="ECO:0000313" key="2">
    <source>
        <dbReference type="EMBL" id="QDV72590.1"/>
    </source>
</evidence>
<organism evidence="2 3">
    <name type="scientific">Botrimarina mediterranea</name>
    <dbReference type="NCBI Taxonomy" id="2528022"/>
    <lineage>
        <taxon>Bacteria</taxon>
        <taxon>Pseudomonadati</taxon>
        <taxon>Planctomycetota</taxon>
        <taxon>Planctomycetia</taxon>
        <taxon>Pirellulales</taxon>
        <taxon>Lacipirellulaceae</taxon>
        <taxon>Botrimarina</taxon>
    </lineage>
</organism>
<dbReference type="Proteomes" id="UP000316426">
    <property type="component" value="Chromosome"/>
</dbReference>
<protein>
    <submittedName>
        <fullName evidence="2">Uncharacterized protein</fullName>
    </submittedName>
</protein>
<evidence type="ECO:0000313" key="3">
    <source>
        <dbReference type="Proteomes" id="UP000316426"/>
    </source>
</evidence>
<gene>
    <name evidence="2" type="ORF">Spa11_07690</name>
</gene>
<reference evidence="2 3" key="1">
    <citation type="submission" date="2019-02" db="EMBL/GenBank/DDBJ databases">
        <title>Deep-cultivation of Planctomycetes and their phenomic and genomic characterization uncovers novel biology.</title>
        <authorList>
            <person name="Wiegand S."/>
            <person name="Jogler M."/>
            <person name="Boedeker C."/>
            <person name="Pinto D."/>
            <person name="Vollmers J."/>
            <person name="Rivas-Marin E."/>
            <person name="Kohn T."/>
            <person name="Peeters S.H."/>
            <person name="Heuer A."/>
            <person name="Rast P."/>
            <person name="Oberbeckmann S."/>
            <person name="Bunk B."/>
            <person name="Jeske O."/>
            <person name="Meyerdierks A."/>
            <person name="Storesund J.E."/>
            <person name="Kallscheuer N."/>
            <person name="Luecker S."/>
            <person name="Lage O.M."/>
            <person name="Pohl T."/>
            <person name="Merkel B.J."/>
            <person name="Hornburger P."/>
            <person name="Mueller R.-W."/>
            <person name="Bruemmer F."/>
            <person name="Labrenz M."/>
            <person name="Spormann A.M."/>
            <person name="Op den Camp H."/>
            <person name="Overmann J."/>
            <person name="Amann R."/>
            <person name="Jetten M.S.M."/>
            <person name="Mascher T."/>
            <person name="Medema M.H."/>
            <person name="Devos D.P."/>
            <person name="Kaster A.-K."/>
            <person name="Ovreas L."/>
            <person name="Rohde M."/>
            <person name="Galperin M.Y."/>
            <person name="Jogler C."/>
        </authorList>
    </citation>
    <scope>NUCLEOTIDE SEQUENCE [LARGE SCALE GENOMIC DNA]</scope>
    <source>
        <strain evidence="2 3">Spa11</strain>
    </source>
</reference>
<evidence type="ECO:0000256" key="1">
    <source>
        <dbReference type="SAM" id="MobiDB-lite"/>
    </source>
</evidence>